<sequence length="287" mass="33317">MIRLTFLVVLISSQLFGQENEILFTKQVNNNDNIFLINKEGKLKQVTNHNRKDSSPMISQDGRFMVFTSERVGWWKIWLLDIEKNEFKQLTNSNSAEYSPSWSPDGKHIVFVSTRDGNDDIYTMNREGENLKNISNKKNSNTMPSWGLDNLIYYSSKIDGIYQIVRCKPDGSNEEIITNGSDNKLMPQLSNDLTKILYYGDRDGNLEIYTLNIKNKSTLRLTNNPLMDMRPRWSTDNESIVFERGNKGNNHHIYIMSVKDKKVKQLTFKNYNYSSSFVPKGIRVLKD</sequence>
<organism evidence="2 3">
    <name type="scientific">Flaviramulus aquimarinus</name>
    <dbReference type="NCBI Taxonomy" id="1170456"/>
    <lineage>
        <taxon>Bacteria</taxon>
        <taxon>Pseudomonadati</taxon>
        <taxon>Bacteroidota</taxon>
        <taxon>Flavobacteriia</taxon>
        <taxon>Flavobacteriales</taxon>
        <taxon>Flavobacteriaceae</taxon>
        <taxon>Flaviramulus</taxon>
    </lineage>
</organism>
<evidence type="ECO:0000313" key="2">
    <source>
        <dbReference type="EMBL" id="GAA4883960.1"/>
    </source>
</evidence>
<dbReference type="Pfam" id="PF07676">
    <property type="entry name" value="PD40"/>
    <property type="match status" value="3"/>
</dbReference>
<comment type="caution">
    <text evidence="2">The sequence shown here is derived from an EMBL/GenBank/DDBJ whole genome shotgun (WGS) entry which is preliminary data.</text>
</comment>
<dbReference type="PANTHER" id="PTHR36842:SF1">
    <property type="entry name" value="PROTEIN TOLB"/>
    <property type="match status" value="1"/>
</dbReference>
<protein>
    <recommendedName>
        <fullName evidence="4">DUF5050 domain-containing protein</fullName>
    </recommendedName>
</protein>
<accession>A0ABP9ER27</accession>
<dbReference type="InterPro" id="IPR011042">
    <property type="entry name" value="6-blade_b-propeller_TolB-like"/>
</dbReference>
<evidence type="ECO:0000256" key="1">
    <source>
        <dbReference type="ARBA" id="ARBA00009820"/>
    </source>
</evidence>
<dbReference type="RefSeq" id="WP_345272165.1">
    <property type="nucleotide sequence ID" value="NZ_BAABJH010000001.1"/>
</dbReference>
<dbReference type="EMBL" id="BAABJH010000001">
    <property type="protein sequence ID" value="GAA4883960.1"/>
    <property type="molecule type" value="Genomic_DNA"/>
</dbReference>
<keyword evidence="3" id="KW-1185">Reference proteome</keyword>
<name>A0ABP9ER27_9FLAO</name>
<dbReference type="InterPro" id="IPR011659">
    <property type="entry name" value="WD40"/>
</dbReference>
<evidence type="ECO:0000313" key="3">
    <source>
        <dbReference type="Proteomes" id="UP001500433"/>
    </source>
</evidence>
<dbReference type="Gene3D" id="2.120.10.30">
    <property type="entry name" value="TolB, C-terminal domain"/>
    <property type="match status" value="2"/>
</dbReference>
<dbReference type="PANTHER" id="PTHR36842">
    <property type="entry name" value="PROTEIN TOLB HOMOLOG"/>
    <property type="match status" value="1"/>
</dbReference>
<dbReference type="Proteomes" id="UP001500433">
    <property type="component" value="Unassembled WGS sequence"/>
</dbReference>
<comment type="similarity">
    <text evidence="1">Belongs to the TolB family.</text>
</comment>
<evidence type="ECO:0008006" key="4">
    <source>
        <dbReference type="Google" id="ProtNLM"/>
    </source>
</evidence>
<reference evidence="3" key="1">
    <citation type="journal article" date="2019" name="Int. J. Syst. Evol. Microbiol.">
        <title>The Global Catalogue of Microorganisms (GCM) 10K type strain sequencing project: providing services to taxonomists for standard genome sequencing and annotation.</title>
        <authorList>
            <consortium name="The Broad Institute Genomics Platform"/>
            <consortium name="The Broad Institute Genome Sequencing Center for Infectious Disease"/>
            <person name="Wu L."/>
            <person name="Ma J."/>
        </authorList>
    </citation>
    <scope>NUCLEOTIDE SEQUENCE [LARGE SCALE GENOMIC DNA]</scope>
    <source>
        <strain evidence="3">JCM 18274</strain>
    </source>
</reference>
<proteinExistence type="inferred from homology"/>
<dbReference type="SUPFAM" id="SSF82171">
    <property type="entry name" value="DPP6 N-terminal domain-like"/>
    <property type="match status" value="1"/>
</dbReference>
<gene>
    <name evidence="2" type="ORF">GCM10023311_02830</name>
</gene>